<dbReference type="InterPro" id="IPR016181">
    <property type="entry name" value="Acyl_CoA_acyltransferase"/>
</dbReference>
<proteinExistence type="predicted"/>
<dbReference type="InterPro" id="IPR000182">
    <property type="entry name" value="GNAT_dom"/>
</dbReference>
<name>A0ABT3WYP1_9BACL</name>
<organism evidence="2 3">
    <name type="scientific">Tumebacillus lacus</name>
    <dbReference type="NCBI Taxonomy" id="2995335"/>
    <lineage>
        <taxon>Bacteria</taxon>
        <taxon>Bacillati</taxon>
        <taxon>Bacillota</taxon>
        <taxon>Bacilli</taxon>
        <taxon>Bacillales</taxon>
        <taxon>Alicyclobacillaceae</taxon>
        <taxon>Tumebacillus</taxon>
    </lineage>
</organism>
<protein>
    <submittedName>
        <fullName evidence="2">GNAT family protein</fullName>
    </submittedName>
</protein>
<dbReference type="PROSITE" id="PS51186">
    <property type="entry name" value="GNAT"/>
    <property type="match status" value="1"/>
</dbReference>
<feature type="domain" description="N-acetyltransferase" evidence="1">
    <location>
        <begin position="6"/>
        <end position="174"/>
    </location>
</feature>
<sequence>MQGKRVVLRDVTCEDLDRLYEYTYLAEDREHRNWNGPYIPIPERTREVFRKDHQHYLDAVAADAVRICLGIEIDGELRGTVTRYWVDENTKWLEIGIVLYDSRNWSGGYGTEAFQMWIDYLFAEMDDIVRLGIATWSGNERMMRLAARCGMIEEGRMRKARIVRGDYYDAIKMGILREEWEAKTSQSKQKSM</sequence>
<accession>A0ABT3WYP1</accession>
<dbReference type="PANTHER" id="PTHR43415:SF4">
    <property type="entry name" value="N-ACETYLTRANSFERASE DOMAIN-CONTAINING PROTEIN"/>
    <property type="match status" value="1"/>
</dbReference>
<evidence type="ECO:0000313" key="2">
    <source>
        <dbReference type="EMBL" id="MCX7569321.1"/>
    </source>
</evidence>
<gene>
    <name evidence="2" type="ORF">OS242_05060</name>
</gene>
<comment type="caution">
    <text evidence="2">The sequence shown here is derived from an EMBL/GenBank/DDBJ whole genome shotgun (WGS) entry which is preliminary data.</text>
</comment>
<evidence type="ECO:0000259" key="1">
    <source>
        <dbReference type="PROSITE" id="PS51186"/>
    </source>
</evidence>
<dbReference type="PANTHER" id="PTHR43415">
    <property type="entry name" value="SPERMIDINE N(1)-ACETYLTRANSFERASE"/>
    <property type="match status" value="1"/>
</dbReference>
<dbReference type="SUPFAM" id="SSF55729">
    <property type="entry name" value="Acyl-CoA N-acyltransferases (Nat)"/>
    <property type="match status" value="1"/>
</dbReference>
<dbReference type="Gene3D" id="3.40.630.30">
    <property type="match status" value="1"/>
</dbReference>
<dbReference type="EMBL" id="JAPMLT010000002">
    <property type="protein sequence ID" value="MCX7569321.1"/>
    <property type="molecule type" value="Genomic_DNA"/>
</dbReference>
<dbReference type="Pfam" id="PF13302">
    <property type="entry name" value="Acetyltransf_3"/>
    <property type="match status" value="1"/>
</dbReference>
<evidence type="ECO:0000313" key="3">
    <source>
        <dbReference type="Proteomes" id="UP001208017"/>
    </source>
</evidence>
<reference evidence="2 3" key="1">
    <citation type="submission" date="2022-11" db="EMBL/GenBank/DDBJ databases">
        <title>Study of microbial diversity in lake waters.</title>
        <authorList>
            <person name="Zhang J."/>
        </authorList>
    </citation>
    <scope>NUCLEOTIDE SEQUENCE [LARGE SCALE GENOMIC DNA]</scope>
    <source>
        <strain evidence="2 3">DT12</strain>
    </source>
</reference>
<dbReference type="Proteomes" id="UP001208017">
    <property type="component" value="Unassembled WGS sequence"/>
</dbReference>
<keyword evidence="3" id="KW-1185">Reference proteome</keyword>
<dbReference type="RefSeq" id="WP_267150978.1">
    <property type="nucleotide sequence ID" value="NZ_JAPMLT010000002.1"/>
</dbReference>